<protein>
    <submittedName>
        <fullName evidence="1">Uncharacterized protein</fullName>
    </submittedName>
</protein>
<name>T1AC26_9ZZZZ</name>
<accession>T1AC26</accession>
<reference evidence="1" key="1">
    <citation type="submission" date="2013-08" db="EMBL/GenBank/DDBJ databases">
        <authorList>
            <person name="Mendez C."/>
            <person name="Richter M."/>
            <person name="Ferrer M."/>
            <person name="Sanchez J."/>
        </authorList>
    </citation>
    <scope>NUCLEOTIDE SEQUENCE</scope>
</reference>
<dbReference type="AlphaFoldDB" id="T1AC26"/>
<dbReference type="EMBL" id="AUZX01012661">
    <property type="protein sequence ID" value="EQD38474.1"/>
    <property type="molecule type" value="Genomic_DNA"/>
</dbReference>
<sequence length="162" mass="18721">ADNITEGTRSSFERLRTLHSYGILCYEAYTVAHDFAWLVMEQAFRERFVAYFNCAIPFVDSKSGTEESITVQNFDEVYKAVTRGGSHAASKWKLKVRSTGGQMEFRGRFAHLLKWARQEGLLHGQRNKGQEDVYPWIRNRVAHPTYHLGMPVDSARTIHRPR</sequence>
<comment type="caution">
    <text evidence="1">The sequence shown here is derived from an EMBL/GenBank/DDBJ whole genome shotgun (WGS) entry which is preliminary data.</text>
</comment>
<feature type="non-terminal residue" evidence="1">
    <location>
        <position position="1"/>
    </location>
</feature>
<proteinExistence type="predicted"/>
<organism evidence="1">
    <name type="scientific">mine drainage metagenome</name>
    <dbReference type="NCBI Taxonomy" id="410659"/>
    <lineage>
        <taxon>unclassified sequences</taxon>
        <taxon>metagenomes</taxon>
        <taxon>ecological metagenomes</taxon>
    </lineage>
</organism>
<evidence type="ECO:0000313" key="1">
    <source>
        <dbReference type="EMBL" id="EQD38474.1"/>
    </source>
</evidence>
<reference evidence="1" key="2">
    <citation type="journal article" date="2014" name="ISME J.">
        <title>Microbial stratification in low pH oxic and suboxic macroscopic growths along an acid mine drainage.</title>
        <authorList>
            <person name="Mendez-Garcia C."/>
            <person name="Mesa V."/>
            <person name="Sprenger R.R."/>
            <person name="Richter M."/>
            <person name="Diez M.S."/>
            <person name="Solano J."/>
            <person name="Bargiela R."/>
            <person name="Golyshina O.V."/>
            <person name="Manteca A."/>
            <person name="Ramos J.L."/>
            <person name="Gallego J.R."/>
            <person name="Llorente I."/>
            <person name="Martins Dos Santos V.A."/>
            <person name="Jensen O.N."/>
            <person name="Pelaez A.I."/>
            <person name="Sanchez J."/>
            <person name="Ferrer M."/>
        </authorList>
    </citation>
    <scope>NUCLEOTIDE SEQUENCE</scope>
</reference>
<gene>
    <name evidence="1" type="ORF">B1A_17223</name>
</gene>